<dbReference type="Proteomes" id="UP000199288">
    <property type="component" value="Unassembled WGS sequence"/>
</dbReference>
<keyword evidence="3" id="KW-1185">Reference proteome</keyword>
<sequence>MATDPRAALDRLIAALEAHYHAAVAAQDPDAASVTSAANTLEDAFLTYDDALMTTFDVDVPLDTYSNGDDDDDDDYYDDDEGEFDDDDFDDDLDFDDDDDDDLEIIDEKK</sequence>
<dbReference type="RefSeq" id="WP_092564595.1">
    <property type="nucleotide sequence ID" value="NZ_FNQV01000008.1"/>
</dbReference>
<dbReference type="EMBL" id="FNQV01000008">
    <property type="protein sequence ID" value="SEA40932.1"/>
    <property type="molecule type" value="Genomic_DNA"/>
</dbReference>
<evidence type="ECO:0008006" key="4">
    <source>
        <dbReference type="Google" id="ProtNLM"/>
    </source>
</evidence>
<feature type="region of interest" description="Disordered" evidence="1">
    <location>
        <begin position="60"/>
        <end position="110"/>
    </location>
</feature>
<evidence type="ECO:0000313" key="3">
    <source>
        <dbReference type="Proteomes" id="UP000199288"/>
    </source>
</evidence>
<protein>
    <recommendedName>
        <fullName evidence="4">DNA primase</fullName>
    </recommendedName>
</protein>
<accession>A0A1H4AZ87</accession>
<organism evidence="2 3">
    <name type="scientific">Bowdeniella nasicola</name>
    <dbReference type="NCBI Taxonomy" id="208480"/>
    <lineage>
        <taxon>Bacteria</taxon>
        <taxon>Bacillati</taxon>
        <taxon>Actinomycetota</taxon>
        <taxon>Actinomycetes</taxon>
        <taxon>Actinomycetales</taxon>
        <taxon>Actinomycetaceae</taxon>
        <taxon>Bowdeniella</taxon>
    </lineage>
</organism>
<feature type="compositionally biased region" description="Acidic residues" evidence="1">
    <location>
        <begin position="68"/>
        <end position="110"/>
    </location>
</feature>
<dbReference type="OrthoDB" id="3268659at2"/>
<name>A0A1H4AZ87_9ACTO</name>
<reference evidence="3" key="1">
    <citation type="submission" date="2016-10" db="EMBL/GenBank/DDBJ databases">
        <authorList>
            <person name="Varghese N."/>
            <person name="Submissions S."/>
        </authorList>
    </citation>
    <scope>NUCLEOTIDE SEQUENCE [LARGE SCALE GENOMIC DNA]</scope>
    <source>
        <strain evidence="3">KPR-1</strain>
    </source>
</reference>
<dbReference type="AlphaFoldDB" id="A0A1H4AZ87"/>
<evidence type="ECO:0000313" key="2">
    <source>
        <dbReference type="EMBL" id="SEA40932.1"/>
    </source>
</evidence>
<proteinExistence type="predicted"/>
<gene>
    <name evidence="2" type="ORF">SAMN02910418_01547</name>
</gene>
<evidence type="ECO:0000256" key="1">
    <source>
        <dbReference type="SAM" id="MobiDB-lite"/>
    </source>
</evidence>